<gene>
    <name evidence="1" type="ORF">US40_C0015G0006</name>
</gene>
<dbReference type="AlphaFoldDB" id="A0A0G0GET9"/>
<dbReference type="EMBL" id="LBSV01000015">
    <property type="protein sequence ID" value="KKQ24575.1"/>
    <property type="molecule type" value="Genomic_DNA"/>
</dbReference>
<protein>
    <submittedName>
        <fullName evidence="1">Uncharacterized protein</fullName>
    </submittedName>
</protein>
<dbReference type="Proteomes" id="UP000034917">
    <property type="component" value="Unassembled WGS sequence"/>
</dbReference>
<proteinExistence type="predicted"/>
<organism evidence="1 2">
    <name type="scientific">Candidatus Roizmanbacteria bacterium GW2011_GWC2_37_13</name>
    <dbReference type="NCBI Taxonomy" id="1618486"/>
    <lineage>
        <taxon>Bacteria</taxon>
        <taxon>Candidatus Roizmaniibacteriota</taxon>
    </lineage>
</organism>
<name>A0A0G0GET9_9BACT</name>
<reference evidence="1 2" key="1">
    <citation type="journal article" date="2015" name="Nature">
        <title>rRNA introns, odd ribosomes, and small enigmatic genomes across a large radiation of phyla.</title>
        <authorList>
            <person name="Brown C.T."/>
            <person name="Hug L.A."/>
            <person name="Thomas B.C."/>
            <person name="Sharon I."/>
            <person name="Castelle C.J."/>
            <person name="Singh A."/>
            <person name="Wilkins M.J."/>
            <person name="Williams K.H."/>
            <person name="Banfield J.F."/>
        </authorList>
    </citation>
    <scope>NUCLEOTIDE SEQUENCE [LARGE SCALE GENOMIC DNA]</scope>
</reference>
<accession>A0A0G0GET9</accession>
<evidence type="ECO:0000313" key="2">
    <source>
        <dbReference type="Proteomes" id="UP000034917"/>
    </source>
</evidence>
<sequence>MKHETYARMYDIVAGSKQYVGFHQEYQSGERSRGGLNENQLGELLNSILYKEPMEIGRDVKALQGEIAQIDLDLLVTAYLSQGKVDLALELIRDSSLYLTKIDQGDKTSEQLTSVTMDRLFDPSIQQGNNLFDVAHIVLEGIKGDQLYREMRDSITKWPEEYRNAVKRQLIHLETRLGKKV</sequence>
<evidence type="ECO:0000313" key="1">
    <source>
        <dbReference type="EMBL" id="KKQ24575.1"/>
    </source>
</evidence>
<comment type="caution">
    <text evidence="1">The sequence shown here is derived from an EMBL/GenBank/DDBJ whole genome shotgun (WGS) entry which is preliminary data.</text>
</comment>